<dbReference type="SUPFAM" id="SSF56281">
    <property type="entry name" value="Metallo-hydrolase/oxidoreductase"/>
    <property type="match status" value="1"/>
</dbReference>
<organism evidence="2 3">
    <name type="scientific">Domibacillus epiphyticus</name>
    <dbReference type="NCBI Taxonomy" id="1714355"/>
    <lineage>
        <taxon>Bacteria</taxon>
        <taxon>Bacillati</taxon>
        <taxon>Bacillota</taxon>
        <taxon>Bacilli</taxon>
        <taxon>Bacillales</taxon>
        <taxon>Bacillaceae</taxon>
        <taxon>Domibacillus</taxon>
    </lineage>
</organism>
<dbReference type="PANTHER" id="PTHR42951:SF17">
    <property type="entry name" value="METALLO-BETA-LACTAMASE DOMAIN-CONTAINING PROTEIN"/>
    <property type="match status" value="1"/>
</dbReference>
<dbReference type="SMART" id="SM00849">
    <property type="entry name" value="Lactamase_B"/>
    <property type="match status" value="1"/>
</dbReference>
<dbReference type="Pfam" id="PF00753">
    <property type="entry name" value="Lactamase_B"/>
    <property type="match status" value="1"/>
</dbReference>
<dbReference type="CDD" id="cd07721">
    <property type="entry name" value="yflN-like_MBL-fold"/>
    <property type="match status" value="1"/>
</dbReference>
<reference evidence="2 3" key="1">
    <citation type="submission" date="2016-12" db="EMBL/GenBank/DDBJ databases">
        <title>Domibacillus sp. SAB 38T whole genome sequencing.</title>
        <authorList>
            <person name="Verma A."/>
            <person name="Ojha A.K."/>
            <person name="Krishnamurthi S."/>
        </authorList>
    </citation>
    <scope>NUCLEOTIDE SEQUENCE [LARGE SCALE GENOMIC DNA]</scope>
    <source>
        <strain evidence="2 3">SAB 38</strain>
    </source>
</reference>
<keyword evidence="3" id="KW-1185">Reference proteome</keyword>
<accession>A0A1V2A581</accession>
<dbReference type="OrthoDB" id="9802248at2"/>
<evidence type="ECO:0000259" key="1">
    <source>
        <dbReference type="SMART" id="SM00849"/>
    </source>
</evidence>
<feature type="domain" description="Metallo-beta-lactamase" evidence="1">
    <location>
        <begin position="35"/>
        <end position="246"/>
    </location>
</feature>
<dbReference type="PANTHER" id="PTHR42951">
    <property type="entry name" value="METALLO-BETA-LACTAMASE DOMAIN-CONTAINING"/>
    <property type="match status" value="1"/>
</dbReference>
<gene>
    <name evidence="2" type="ORF">BTO28_14160</name>
</gene>
<dbReference type="Gene3D" id="3.60.15.10">
    <property type="entry name" value="Ribonuclease Z/Hydroxyacylglutathione hydrolase-like"/>
    <property type="match status" value="1"/>
</dbReference>
<dbReference type="EMBL" id="MSFI01000025">
    <property type="protein sequence ID" value="OMP66143.1"/>
    <property type="molecule type" value="Genomic_DNA"/>
</dbReference>
<dbReference type="Proteomes" id="UP000188613">
    <property type="component" value="Unassembled WGS sequence"/>
</dbReference>
<evidence type="ECO:0000313" key="3">
    <source>
        <dbReference type="Proteomes" id="UP000188613"/>
    </source>
</evidence>
<comment type="caution">
    <text evidence="2">The sequence shown here is derived from an EMBL/GenBank/DDBJ whole genome shotgun (WGS) entry which is preliminary data.</text>
</comment>
<dbReference type="STRING" id="1714355.BTO28_14160"/>
<dbReference type="GO" id="GO:0016787">
    <property type="term" value="F:hydrolase activity"/>
    <property type="evidence" value="ECO:0007669"/>
    <property type="project" value="UniProtKB-KW"/>
</dbReference>
<dbReference type="InterPro" id="IPR001279">
    <property type="entry name" value="Metallo-B-lactamas"/>
</dbReference>
<dbReference type="RefSeq" id="WP_076767389.1">
    <property type="nucleotide sequence ID" value="NZ_MSFI01000025.1"/>
</dbReference>
<dbReference type="InterPro" id="IPR050855">
    <property type="entry name" value="NDM-1-like"/>
</dbReference>
<name>A0A1V2A581_9BACI</name>
<dbReference type="AlphaFoldDB" id="A0A1V2A581"/>
<dbReference type="InterPro" id="IPR036866">
    <property type="entry name" value="RibonucZ/Hydroxyglut_hydro"/>
</dbReference>
<protein>
    <submittedName>
        <fullName evidence="2">MBL fold metallo-hydrolase</fullName>
    </submittedName>
</protein>
<proteinExistence type="predicted"/>
<sequence>MEKSASTEQFLPFTSIKSGAGNEIANDVFCFTVQIVNVCFIGNPDKSSEWILIDAGMPDSAESILLEAEKRFGPDHRLKAIVLTHGHFDHVGAVIDLIEKYKVPVYAHKLEFPYLTGKKNYPKPDPSVEGGLVAKMSPLFPNESIDIGEYLTPLPNDKSVPHMAGWNWVHTPGHTEGHISLFREDDGTLLAGDAFVTVRQDSLYKVITQKQELSGPPRYFTTDWQAAWESVKKLESLHPSVAVTGHGMPMSGELLRIGLKQLSNEFDKEAIPDFGRYADGQNEKDM</sequence>
<keyword evidence="2" id="KW-0378">Hydrolase</keyword>
<evidence type="ECO:0000313" key="2">
    <source>
        <dbReference type="EMBL" id="OMP66143.1"/>
    </source>
</evidence>